<dbReference type="KEGG" id="dpte:113795775"/>
<dbReference type="AlphaFoldDB" id="A0A6P6Y8L2"/>
<protein>
    <submittedName>
        <fullName evidence="2">U7 snRNA-associated Sm-like protein LSm10</fullName>
    </submittedName>
</protein>
<dbReference type="Pfam" id="PF01423">
    <property type="entry name" value="LSM"/>
    <property type="match status" value="1"/>
</dbReference>
<dbReference type="GO" id="GO:0071254">
    <property type="term" value="C:cytoplasmic U snRNP body"/>
    <property type="evidence" value="ECO:0007669"/>
    <property type="project" value="TreeGrafter"/>
</dbReference>
<dbReference type="OMA" id="WIEDQCH"/>
<accession>A0A6P6Y8L2</accession>
<sequence length="184" mass="21789">MAQMTTASKEIAKSTRTLICLLQSLIDHRVLIELRNDHFVLGMLQSVDCYMNCESSSAKIWSLNDWIEDQCHDNNATIINLQCDRLPDTEWLDKHSKQMDYIFIKGNRIRFIHLPEEINIIDCIEKQLKFYRERNKNVMAIQRPFNWKDYRKKLKSEIPNQQQQQQDNDNNKSITISLTGDNKN</sequence>
<dbReference type="PANTHER" id="PTHR21196:SF1">
    <property type="entry name" value="U7 SNRNA-ASSOCIATED SM-LIKE PROTEIN LSM10"/>
    <property type="match status" value="1"/>
</dbReference>
<dbReference type="SMART" id="SM00651">
    <property type="entry name" value="Sm"/>
    <property type="match status" value="1"/>
</dbReference>
<dbReference type="InterPro" id="IPR001163">
    <property type="entry name" value="Sm_dom_euk/arc"/>
</dbReference>
<dbReference type="RefSeq" id="XP_027201798.1">
    <property type="nucleotide sequence ID" value="XM_027345997.1"/>
</dbReference>
<dbReference type="PANTHER" id="PTHR21196">
    <property type="entry name" value="U7 SNRNA-ASSOCIATED SM-LIKE PROTEIN LSM10"/>
    <property type="match status" value="1"/>
</dbReference>
<dbReference type="InParanoid" id="A0A6P6Y8L2"/>
<evidence type="ECO:0000313" key="1">
    <source>
        <dbReference type="Proteomes" id="UP000515146"/>
    </source>
</evidence>
<proteinExistence type="predicted"/>
<dbReference type="GO" id="GO:0071209">
    <property type="term" value="F:U7 snRNA binding"/>
    <property type="evidence" value="ECO:0007669"/>
    <property type="project" value="TreeGrafter"/>
</dbReference>
<dbReference type="GO" id="GO:0071208">
    <property type="term" value="F:histone pre-mRNA DCP binding"/>
    <property type="evidence" value="ECO:0007669"/>
    <property type="project" value="TreeGrafter"/>
</dbReference>
<reference evidence="2" key="1">
    <citation type="submission" date="2025-08" db="UniProtKB">
        <authorList>
            <consortium name="RefSeq"/>
        </authorList>
    </citation>
    <scope>IDENTIFICATION</scope>
    <source>
        <strain evidence="2">Airmid</strain>
    </source>
</reference>
<dbReference type="GO" id="GO:0006398">
    <property type="term" value="P:mRNA 3'-end processing by stem-loop binding and cleavage"/>
    <property type="evidence" value="ECO:0007669"/>
    <property type="project" value="TreeGrafter"/>
</dbReference>
<dbReference type="InterPro" id="IPR010920">
    <property type="entry name" value="LSM_dom_sf"/>
</dbReference>
<dbReference type="Proteomes" id="UP000515146">
    <property type="component" value="Unplaced"/>
</dbReference>
<organism evidence="1 2">
    <name type="scientific">Dermatophagoides pteronyssinus</name>
    <name type="common">European house dust mite</name>
    <dbReference type="NCBI Taxonomy" id="6956"/>
    <lineage>
        <taxon>Eukaryota</taxon>
        <taxon>Metazoa</taxon>
        <taxon>Ecdysozoa</taxon>
        <taxon>Arthropoda</taxon>
        <taxon>Chelicerata</taxon>
        <taxon>Arachnida</taxon>
        <taxon>Acari</taxon>
        <taxon>Acariformes</taxon>
        <taxon>Sarcoptiformes</taxon>
        <taxon>Astigmata</taxon>
        <taxon>Psoroptidia</taxon>
        <taxon>Analgoidea</taxon>
        <taxon>Pyroglyphidae</taxon>
        <taxon>Dermatophagoidinae</taxon>
        <taxon>Dermatophagoides</taxon>
    </lineage>
</organism>
<dbReference type="SUPFAM" id="SSF50182">
    <property type="entry name" value="Sm-like ribonucleoproteins"/>
    <property type="match status" value="1"/>
</dbReference>
<gene>
    <name evidence="2" type="primary">LOC113795775</name>
</gene>
<evidence type="ECO:0000313" key="2">
    <source>
        <dbReference type="RefSeq" id="XP_027201798.1"/>
    </source>
</evidence>
<dbReference type="OrthoDB" id="10256176at2759"/>
<dbReference type="GO" id="GO:0016604">
    <property type="term" value="C:nuclear body"/>
    <property type="evidence" value="ECO:0007669"/>
    <property type="project" value="TreeGrafter"/>
</dbReference>
<dbReference type="InterPro" id="IPR052840">
    <property type="entry name" value="U7_snRNA_Sm-like"/>
</dbReference>
<keyword evidence="1" id="KW-1185">Reference proteome</keyword>
<dbReference type="Gene3D" id="2.30.30.100">
    <property type="match status" value="1"/>
</dbReference>
<name>A0A6P6Y8L2_DERPT</name>